<dbReference type="PANTHER" id="PTHR35004:SF7">
    <property type="entry name" value="INTEGRASE PROTEIN"/>
    <property type="match status" value="1"/>
</dbReference>
<evidence type="ECO:0000313" key="3">
    <source>
        <dbReference type="EMBL" id="GAA3642930.1"/>
    </source>
</evidence>
<dbReference type="Pfam" id="PF13683">
    <property type="entry name" value="rve_3"/>
    <property type="match status" value="1"/>
</dbReference>
<dbReference type="SUPFAM" id="SSF53098">
    <property type="entry name" value="Ribonuclease H-like"/>
    <property type="match status" value="1"/>
</dbReference>
<dbReference type="NCBIfam" id="NF033577">
    <property type="entry name" value="transpos_IS481"/>
    <property type="match status" value="1"/>
</dbReference>
<feature type="compositionally biased region" description="Basic and acidic residues" evidence="1">
    <location>
        <begin position="327"/>
        <end position="336"/>
    </location>
</feature>
<dbReference type="PROSITE" id="PS50994">
    <property type="entry name" value="INTEGRASE"/>
    <property type="match status" value="1"/>
</dbReference>
<sequence length="400" mass="44391">MSRDIDDAGELNDAGVKPKNLVIVRAVREQGLSHAEAAVRFGVTRQWVHALVTRYDAEGPDGVAPRSRAPRTRPGATPAVIRDRIIALRVELTGNGADAGPATIAWHLEQEGHPAPSTSTIRRILHTAALVTPAPHKRPRSSYIRFEADLPNECWQADITHWYLSTGVRVEILDFLDDHSRYLLAIRAGTAFTGPNVVETMTDLITGYGPPMSTLTDNGLVFTTRLARFKGARGGFEKLLAVHGITQKNGRPGHPQTQGKIERFHQTLKRWLTARPLPDTLTDLQTLLTEFQSWYNTARPHRSLGRRTPEQAYTALPKASPTGPTRSEWRSRTDRVDQHGKVTVRYAGKLRHLGIGKAHTGTPVLLLIHDRDVSVSNANTGEIIAEHTIDPARDYQPKRR</sequence>
<feature type="domain" description="Integrase catalytic" evidence="2">
    <location>
        <begin position="147"/>
        <end position="317"/>
    </location>
</feature>
<evidence type="ECO:0000313" key="4">
    <source>
        <dbReference type="Proteomes" id="UP001501697"/>
    </source>
</evidence>
<evidence type="ECO:0000259" key="2">
    <source>
        <dbReference type="PROSITE" id="PS50994"/>
    </source>
</evidence>
<dbReference type="PANTHER" id="PTHR35004">
    <property type="entry name" value="TRANSPOSASE RV3428C-RELATED"/>
    <property type="match status" value="1"/>
</dbReference>
<dbReference type="InterPro" id="IPR047656">
    <property type="entry name" value="IS481-like_transpos"/>
</dbReference>
<keyword evidence="4" id="KW-1185">Reference proteome</keyword>
<dbReference type="InterPro" id="IPR012337">
    <property type="entry name" value="RNaseH-like_sf"/>
</dbReference>
<dbReference type="InterPro" id="IPR001584">
    <property type="entry name" value="Integrase_cat-core"/>
</dbReference>
<organism evidence="3 4">
    <name type="scientific">Microbacterium awajiense</name>
    <dbReference type="NCBI Taxonomy" id="415214"/>
    <lineage>
        <taxon>Bacteria</taxon>
        <taxon>Bacillati</taxon>
        <taxon>Actinomycetota</taxon>
        <taxon>Actinomycetes</taxon>
        <taxon>Micrococcales</taxon>
        <taxon>Microbacteriaceae</taxon>
        <taxon>Microbacterium</taxon>
    </lineage>
</organism>
<gene>
    <name evidence="3" type="ORF">GCM10022200_28510</name>
</gene>
<dbReference type="InterPro" id="IPR009057">
    <property type="entry name" value="Homeodomain-like_sf"/>
</dbReference>
<dbReference type="Gene3D" id="3.30.420.10">
    <property type="entry name" value="Ribonuclease H-like superfamily/Ribonuclease H"/>
    <property type="match status" value="1"/>
</dbReference>
<name>A0ABP7AXK8_9MICO</name>
<feature type="region of interest" description="Disordered" evidence="1">
    <location>
        <begin position="315"/>
        <end position="336"/>
    </location>
</feature>
<dbReference type="Pfam" id="PF13565">
    <property type="entry name" value="HTH_32"/>
    <property type="match status" value="1"/>
</dbReference>
<protein>
    <submittedName>
        <fullName evidence="3">IS481 family transposase</fullName>
    </submittedName>
</protein>
<proteinExistence type="predicted"/>
<comment type="caution">
    <text evidence="3">The sequence shown here is derived from an EMBL/GenBank/DDBJ whole genome shotgun (WGS) entry which is preliminary data.</text>
</comment>
<dbReference type="InterPro" id="IPR036397">
    <property type="entry name" value="RNaseH_sf"/>
</dbReference>
<dbReference type="SUPFAM" id="SSF46689">
    <property type="entry name" value="Homeodomain-like"/>
    <property type="match status" value="1"/>
</dbReference>
<dbReference type="Proteomes" id="UP001501697">
    <property type="component" value="Unassembled WGS sequence"/>
</dbReference>
<evidence type="ECO:0000256" key="1">
    <source>
        <dbReference type="SAM" id="MobiDB-lite"/>
    </source>
</evidence>
<reference evidence="4" key="1">
    <citation type="journal article" date="2019" name="Int. J. Syst. Evol. Microbiol.">
        <title>The Global Catalogue of Microorganisms (GCM) 10K type strain sequencing project: providing services to taxonomists for standard genome sequencing and annotation.</title>
        <authorList>
            <consortium name="The Broad Institute Genomics Platform"/>
            <consortium name="The Broad Institute Genome Sequencing Center for Infectious Disease"/>
            <person name="Wu L."/>
            <person name="Ma J."/>
        </authorList>
    </citation>
    <scope>NUCLEOTIDE SEQUENCE [LARGE SCALE GENOMIC DNA]</scope>
    <source>
        <strain evidence="4">JCM 16544</strain>
    </source>
</reference>
<accession>A0ABP7AXK8</accession>
<dbReference type="EMBL" id="BAAAYU010000005">
    <property type="protein sequence ID" value="GAA3642930.1"/>
    <property type="molecule type" value="Genomic_DNA"/>
</dbReference>